<accession>A0ACC1XSI7</accession>
<sequence length="77" mass="8846">MRFLQTQRSEILLLCETKTVAAQMNKVHKKLNYDHYFSVNRIGMSGSLALLWNSGYDLQISSYSKRHIGAIIKQENG</sequence>
<keyword evidence="1" id="KW-0378">Hydrolase</keyword>
<keyword evidence="1" id="KW-0540">Nuclease</keyword>
<evidence type="ECO:0000313" key="2">
    <source>
        <dbReference type="Proteomes" id="UP001164539"/>
    </source>
</evidence>
<keyword evidence="2" id="KW-1185">Reference proteome</keyword>
<dbReference type="EMBL" id="CM051400">
    <property type="protein sequence ID" value="KAJ4714215.1"/>
    <property type="molecule type" value="Genomic_DNA"/>
</dbReference>
<reference evidence="1 2" key="1">
    <citation type="journal article" date="2023" name="Science">
        <title>Complex scaffold remodeling in plant triterpene biosynthesis.</title>
        <authorList>
            <person name="De La Pena R."/>
            <person name="Hodgson H."/>
            <person name="Liu J.C."/>
            <person name="Stephenson M.J."/>
            <person name="Martin A.C."/>
            <person name="Owen C."/>
            <person name="Harkess A."/>
            <person name="Leebens-Mack J."/>
            <person name="Jimenez L.E."/>
            <person name="Osbourn A."/>
            <person name="Sattely E.S."/>
        </authorList>
    </citation>
    <scope>NUCLEOTIDE SEQUENCE [LARGE SCALE GENOMIC DNA]</scope>
    <source>
        <strain evidence="2">cv. JPN11</strain>
        <tissue evidence="1">Leaf</tissue>
    </source>
</reference>
<proteinExistence type="predicted"/>
<dbReference type="Proteomes" id="UP001164539">
    <property type="component" value="Chromosome 7"/>
</dbReference>
<protein>
    <submittedName>
        <fullName evidence="1">Endonuclease/exonuclease/phosphatase family protein</fullName>
    </submittedName>
</protein>
<comment type="caution">
    <text evidence="1">The sequence shown here is derived from an EMBL/GenBank/DDBJ whole genome shotgun (WGS) entry which is preliminary data.</text>
</comment>
<gene>
    <name evidence="1" type="ORF">OWV82_012732</name>
</gene>
<organism evidence="1 2">
    <name type="scientific">Melia azedarach</name>
    <name type="common">Chinaberry tree</name>
    <dbReference type="NCBI Taxonomy" id="155640"/>
    <lineage>
        <taxon>Eukaryota</taxon>
        <taxon>Viridiplantae</taxon>
        <taxon>Streptophyta</taxon>
        <taxon>Embryophyta</taxon>
        <taxon>Tracheophyta</taxon>
        <taxon>Spermatophyta</taxon>
        <taxon>Magnoliopsida</taxon>
        <taxon>eudicotyledons</taxon>
        <taxon>Gunneridae</taxon>
        <taxon>Pentapetalae</taxon>
        <taxon>rosids</taxon>
        <taxon>malvids</taxon>
        <taxon>Sapindales</taxon>
        <taxon>Meliaceae</taxon>
        <taxon>Melia</taxon>
    </lineage>
</organism>
<evidence type="ECO:0000313" key="1">
    <source>
        <dbReference type="EMBL" id="KAJ4714215.1"/>
    </source>
</evidence>
<keyword evidence="1" id="KW-0255">Endonuclease</keyword>
<name>A0ACC1XSI7_MELAZ</name>